<sequence>MAGTASKSLTREQDAALRKLGADGLLTDVQVDAVLAALRAGRVTATEPRRVAEILGYLGGALMLAGASLLVGTSWEDLTRPGRIAVLALAFTILASAGVLAAHGRVSPARTRVSGVLLALSAVVGALTAGTIATGHEGVWAAGAAFLLALCGYLYVPSLAGIAVAAISGFALVSQVIVDLLAADSRYHAGALIALGLGWGVSAWAGAVRPAWAGFTVAAGIALLGAQQPLGMSGWEPWAYGLTAGIAVLCFATYPLHRSPVLLAAGVLGVTIAVPEAIWDWTGGTVGGAAIVLIAGAVLLVMGALSLRVRH</sequence>
<evidence type="ECO:0000313" key="4">
    <source>
        <dbReference type="Proteomes" id="UP000734823"/>
    </source>
</evidence>
<evidence type="ECO:0000313" key="3">
    <source>
        <dbReference type="EMBL" id="MBC6445871.1"/>
    </source>
</evidence>
<feature type="transmembrane region" description="Helical" evidence="1">
    <location>
        <begin position="261"/>
        <end position="279"/>
    </location>
</feature>
<evidence type="ECO:0000259" key="2">
    <source>
        <dbReference type="Pfam" id="PF09925"/>
    </source>
</evidence>
<reference evidence="3 4" key="1">
    <citation type="submission" date="2020-06" db="EMBL/GenBank/DDBJ databases">
        <title>Actinokineospora xiongansis sp. nov., isolated from soil of Baiyangdian.</title>
        <authorList>
            <person name="Zhang X."/>
        </authorList>
    </citation>
    <scope>NUCLEOTIDE SEQUENCE [LARGE SCALE GENOMIC DNA]</scope>
    <source>
        <strain evidence="3 4">HBU206404</strain>
    </source>
</reference>
<dbReference type="EMBL" id="JABVED010000001">
    <property type="protein sequence ID" value="MBC6445871.1"/>
    <property type="molecule type" value="Genomic_DNA"/>
</dbReference>
<protein>
    <recommendedName>
        <fullName evidence="2">DUF2157 domain-containing protein</fullName>
    </recommendedName>
</protein>
<feature type="transmembrane region" description="Helical" evidence="1">
    <location>
        <begin position="237"/>
        <end position="254"/>
    </location>
</feature>
<dbReference type="RefSeq" id="WP_187217931.1">
    <property type="nucleotide sequence ID" value="NZ_JABVED010000001.1"/>
</dbReference>
<gene>
    <name evidence="3" type="ORF">GPZ80_01635</name>
</gene>
<proteinExistence type="predicted"/>
<feature type="transmembrane region" description="Helical" evidence="1">
    <location>
        <begin position="285"/>
        <end position="307"/>
    </location>
</feature>
<comment type="caution">
    <text evidence="3">The sequence shown here is derived from an EMBL/GenBank/DDBJ whole genome shotgun (WGS) entry which is preliminary data.</text>
</comment>
<feature type="transmembrane region" description="Helical" evidence="1">
    <location>
        <begin position="54"/>
        <end position="72"/>
    </location>
</feature>
<feature type="transmembrane region" description="Helical" evidence="1">
    <location>
        <begin position="115"/>
        <end position="133"/>
    </location>
</feature>
<feature type="transmembrane region" description="Helical" evidence="1">
    <location>
        <begin position="187"/>
        <end position="205"/>
    </location>
</feature>
<keyword evidence="1" id="KW-1133">Transmembrane helix</keyword>
<keyword evidence="1" id="KW-0812">Transmembrane</keyword>
<dbReference type="Proteomes" id="UP000734823">
    <property type="component" value="Unassembled WGS sequence"/>
</dbReference>
<feature type="domain" description="DUF2157" evidence="2">
    <location>
        <begin position="21"/>
        <end position="128"/>
    </location>
</feature>
<accession>A0ABR7KZL4</accession>
<dbReference type="InterPro" id="IPR018677">
    <property type="entry name" value="DUF2157"/>
</dbReference>
<feature type="transmembrane region" description="Helical" evidence="1">
    <location>
        <begin position="139"/>
        <end position="156"/>
    </location>
</feature>
<keyword evidence="1" id="KW-0472">Membrane</keyword>
<keyword evidence="4" id="KW-1185">Reference proteome</keyword>
<name>A0ABR7KZL4_9PSEU</name>
<feature type="transmembrane region" description="Helical" evidence="1">
    <location>
        <begin position="84"/>
        <end position="103"/>
    </location>
</feature>
<evidence type="ECO:0000256" key="1">
    <source>
        <dbReference type="SAM" id="Phobius"/>
    </source>
</evidence>
<organism evidence="3 4">
    <name type="scientific">Actinokineospora xionganensis</name>
    <dbReference type="NCBI Taxonomy" id="2684470"/>
    <lineage>
        <taxon>Bacteria</taxon>
        <taxon>Bacillati</taxon>
        <taxon>Actinomycetota</taxon>
        <taxon>Actinomycetes</taxon>
        <taxon>Pseudonocardiales</taxon>
        <taxon>Pseudonocardiaceae</taxon>
        <taxon>Actinokineospora</taxon>
    </lineage>
</organism>
<dbReference type="Pfam" id="PF09925">
    <property type="entry name" value="DUF2157"/>
    <property type="match status" value="1"/>
</dbReference>